<keyword evidence="2" id="KW-1185">Reference proteome</keyword>
<feature type="domain" description="Ig-like" evidence="1">
    <location>
        <begin position="58"/>
        <end position="145"/>
    </location>
</feature>
<dbReference type="AlphaFoldDB" id="A0AAJ7SJ03"/>
<sequence>MNHTKYHSRNVPTCMLTSSHVEFRAVAVWTAASAQVTIECSRALRLVRVDMPGGVILGESVALNCSFDLENDQLYSVKWYKFNREFFRYIPSENPPSKTYFLPGVYVDKKKSNMNTLVLSKTDLQTEDTFKCEISADAPSFQTISAEKELKVYVLPKKGPEIVGVKSLYALDDIVNVTCHAGPSKPAGKLEWFINGYHPSEEDGASEVIYPIRRQNGLMKSSLGLTFRAQKRHFDYTGAMKLKCTVTISESFSMSSEKIVAGIDSKNYQKEISDDGPVIYGGQKHYHVGDTMNVTCMYTRQGKPVSLQWLLNDEEVPTRFLLQYQPEKLSQGRFRTALGLQFIVRAGHFHNDQLQLKCIAEVDGPKRPHVIHRSPDGSRWRQQQQQQPQSIYDNNLSQYSANSVSARAGYNTVLDSMTTLLVSALTLLLTSTKYRSVA</sequence>
<evidence type="ECO:0000259" key="1">
    <source>
        <dbReference type="PROSITE" id="PS50835"/>
    </source>
</evidence>
<protein>
    <submittedName>
        <fullName evidence="3">Uncharacterized protein LOC100900862</fullName>
    </submittedName>
</protein>
<organism evidence="2 3">
    <name type="scientific">Galendromus occidentalis</name>
    <name type="common">western predatory mite</name>
    <dbReference type="NCBI Taxonomy" id="34638"/>
    <lineage>
        <taxon>Eukaryota</taxon>
        <taxon>Metazoa</taxon>
        <taxon>Ecdysozoa</taxon>
        <taxon>Arthropoda</taxon>
        <taxon>Chelicerata</taxon>
        <taxon>Arachnida</taxon>
        <taxon>Acari</taxon>
        <taxon>Parasitiformes</taxon>
        <taxon>Mesostigmata</taxon>
        <taxon>Gamasina</taxon>
        <taxon>Phytoseioidea</taxon>
        <taxon>Phytoseiidae</taxon>
        <taxon>Typhlodrominae</taxon>
        <taxon>Galendromus</taxon>
    </lineage>
</organism>
<feature type="domain" description="Ig-like" evidence="1">
    <location>
        <begin position="160"/>
        <end position="255"/>
    </location>
</feature>
<dbReference type="PANTHER" id="PTHR21261">
    <property type="entry name" value="BEAT PROTEIN"/>
    <property type="match status" value="1"/>
</dbReference>
<dbReference type="InterPro" id="IPR036179">
    <property type="entry name" value="Ig-like_dom_sf"/>
</dbReference>
<dbReference type="GeneID" id="100900862"/>
<dbReference type="PROSITE" id="PS50835">
    <property type="entry name" value="IG_LIKE"/>
    <property type="match status" value="2"/>
</dbReference>
<dbReference type="SUPFAM" id="SSF48726">
    <property type="entry name" value="Immunoglobulin"/>
    <property type="match status" value="1"/>
</dbReference>
<dbReference type="FunFam" id="2.60.40.10:FF:000437">
    <property type="entry name" value="Beat-IIIc, isoform A"/>
    <property type="match status" value="1"/>
</dbReference>
<reference evidence="3" key="1">
    <citation type="submission" date="2025-08" db="UniProtKB">
        <authorList>
            <consortium name="RefSeq"/>
        </authorList>
    </citation>
    <scope>IDENTIFICATION</scope>
</reference>
<dbReference type="KEGG" id="goe:100900862"/>
<proteinExistence type="predicted"/>
<dbReference type="InterPro" id="IPR013783">
    <property type="entry name" value="Ig-like_fold"/>
</dbReference>
<evidence type="ECO:0000313" key="3">
    <source>
        <dbReference type="RefSeq" id="XP_028968930.1"/>
    </source>
</evidence>
<name>A0AAJ7SJ03_9ACAR</name>
<dbReference type="Proteomes" id="UP000694867">
    <property type="component" value="Unplaced"/>
</dbReference>
<gene>
    <name evidence="3" type="primary">LOC100900862</name>
</gene>
<accession>A0AAJ7SJ03</accession>
<dbReference type="RefSeq" id="XP_028968930.1">
    <property type="nucleotide sequence ID" value="XM_029113097.1"/>
</dbReference>
<evidence type="ECO:0000313" key="2">
    <source>
        <dbReference type="Proteomes" id="UP000694867"/>
    </source>
</evidence>
<dbReference type="Gene3D" id="2.60.40.10">
    <property type="entry name" value="Immunoglobulins"/>
    <property type="match status" value="1"/>
</dbReference>
<dbReference type="InterPro" id="IPR007110">
    <property type="entry name" value="Ig-like_dom"/>
</dbReference>
<dbReference type="PANTHER" id="PTHR21261:SF15">
    <property type="entry name" value="BEATEN PATH IIIA, ISOFORM D-RELATED"/>
    <property type="match status" value="1"/>
</dbReference>